<comment type="caution">
    <text evidence="3">The sequence shown here is derived from an EMBL/GenBank/DDBJ whole genome shotgun (WGS) entry which is preliminary data.</text>
</comment>
<evidence type="ECO:0000313" key="3">
    <source>
        <dbReference type="EMBL" id="MDQ0440507.1"/>
    </source>
</evidence>
<dbReference type="PRINTS" id="PR00143">
    <property type="entry name" value="CITRTSNTHASE"/>
</dbReference>
<dbReference type="EMBL" id="JAUSVO010000009">
    <property type="protein sequence ID" value="MDQ0440507.1"/>
    <property type="molecule type" value="Genomic_DNA"/>
</dbReference>
<evidence type="ECO:0000256" key="1">
    <source>
        <dbReference type="ARBA" id="ARBA00004751"/>
    </source>
</evidence>
<dbReference type="RefSeq" id="WP_266351394.1">
    <property type="nucleotide sequence ID" value="NZ_JAPKNG010000009.1"/>
</dbReference>
<proteinExistence type="predicted"/>
<dbReference type="InterPro" id="IPR016142">
    <property type="entry name" value="Citrate_synth-like_lrg_a-sub"/>
</dbReference>
<keyword evidence="3" id="KW-0012">Acyltransferase</keyword>
<keyword evidence="4" id="KW-1185">Reference proteome</keyword>
<dbReference type="Gene3D" id="1.10.230.10">
    <property type="entry name" value="Cytochrome P450-Terp, domain 2"/>
    <property type="match status" value="1"/>
</dbReference>
<keyword evidence="3" id="KW-0808">Transferase</keyword>
<dbReference type="Proteomes" id="UP001241603">
    <property type="component" value="Unassembled WGS sequence"/>
</dbReference>
<sequence length="360" mass="36806">MSNGLAGIVAAETVLSDVDGEGGRLILRGYELADLAGRVSYEAAAAVLWEGFVTDAGASALQQAIGAGRAAAYERFAGVAANGFGALEPVEAMRLLLAGIGDSDTLAAPAALVGATGVAAAMAIAASEGRGVSQPDPALPHATDLLRMISGHAPSAAAARAFETYMVTVIDHGLNASTFAARVVASTGAGLTSSLVAALSALKGPLHGGAPGPVLDMLDAIGAPENAEAWMEAALARGERIMGFGHRAYRVRDPRADVLRAALTEMGGGAGRLDQARQIEAAALAVLKRRKSGRRLDVNVEFYTALLLDALDIPRSGFTPVFAAARAAGWIAHVLEQQKTGRIIRPDSRYVGPEPLAKAG</sequence>
<gene>
    <name evidence="3" type="ORF">QO014_004923</name>
</gene>
<dbReference type="PANTHER" id="PTHR11739">
    <property type="entry name" value="CITRATE SYNTHASE"/>
    <property type="match status" value="1"/>
</dbReference>
<dbReference type="PANTHER" id="PTHR11739:SF23">
    <property type="entry name" value="CITRATE SYNTHASE 2-RELATED"/>
    <property type="match status" value="1"/>
</dbReference>
<dbReference type="Pfam" id="PF00285">
    <property type="entry name" value="Citrate_synt"/>
    <property type="match status" value="1"/>
</dbReference>
<evidence type="ECO:0000256" key="2">
    <source>
        <dbReference type="ARBA" id="ARBA00012972"/>
    </source>
</evidence>
<reference evidence="3 4" key="1">
    <citation type="submission" date="2023-07" db="EMBL/GenBank/DDBJ databases">
        <title>Genomic Encyclopedia of Type Strains, Phase IV (KMG-IV): sequencing the most valuable type-strain genomes for metagenomic binning, comparative biology and taxonomic classification.</title>
        <authorList>
            <person name="Goeker M."/>
        </authorList>
    </citation>
    <scope>NUCLEOTIDE SEQUENCE [LARGE SCALE GENOMIC DNA]</scope>
    <source>
        <strain evidence="3 4">B6-8</strain>
    </source>
</reference>
<dbReference type="SUPFAM" id="SSF48256">
    <property type="entry name" value="Citrate synthase"/>
    <property type="match status" value="1"/>
</dbReference>
<dbReference type="InterPro" id="IPR036969">
    <property type="entry name" value="Citrate_synthase_sf"/>
</dbReference>
<organism evidence="3 4">
    <name type="scientific">Kaistia dalseonensis</name>
    <dbReference type="NCBI Taxonomy" id="410840"/>
    <lineage>
        <taxon>Bacteria</taxon>
        <taxon>Pseudomonadati</taxon>
        <taxon>Pseudomonadota</taxon>
        <taxon>Alphaproteobacteria</taxon>
        <taxon>Hyphomicrobiales</taxon>
        <taxon>Kaistiaceae</taxon>
        <taxon>Kaistia</taxon>
    </lineage>
</organism>
<dbReference type="GO" id="GO:0036440">
    <property type="term" value="F:citrate synthase activity"/>
    <property type="evidence" value="ECO:0007669"/>
    <property type="project" value="UniProtKB-EC"/>
</dbReference>
<name>A0ABU0HDW4_9HYPH</name>
<dbReference type="NCBIfam" id="NF009005">
    <property type="entry name" value="PRK12350.1"/>
    <property type="match status" value="1"/>
</dbReference>
<comment type="pathway">
    <text evidence="1">Carbohydrate metabolism; tricarboxylic acid cycle; isocitrate from oxaloacetate: step 1/2.</text>
</comment>
<evidence type="ECO:0000313" key="4">
    <source>
        <dbReference type="Proteomes" id="UP001241603"/>
    </source>
</evidence>
<accession>A0ABU0HDW4</accession>
<dbReference type="InterPro" id="IPR016143">
    <property type="entry name" value="Citrate_synth-like_sm_a-sub"/>
</dbReference>
<protein>
    <recommendedName>
        <fullName evidence="2">citrate synthase (unknown stereospecificity)</fullName>
        <ecNumber evidence="2">2.3.3.16</ecNumber>
    </recommendedName>
</protein>
<dbReference type="InterPro" id="IPR002020">
    <property type="entry name" value="Citrate_synthase"/>
</dbReference>
<dbReference type="EC" id="2.3.3.16" evidence="2"/>
<dbReference type="Gene3D" id="1.10.580.10">
    <property type="entry name" value="Citrate Synthase, domain 1"/>
    <property type="match status" value="1"/>
</dbReference>